<dbReference type="EMBL" id="CM007371">
    <property type="protein sequence ID" value="OIW01512.1"/>
    <property type="molecule type" value="Genomic_DNA"/>
</dbReference>
<proteinExistence type="predicted"/>
<gene>
    <name evidence="1" type="ORF">TanjilG_19438</name>
</gene>
<sequence length="63" mass="7399">MNNTFTCKEDDDSAYRKRSEDQTEALKFAMLICINGDQTEANLLSKTRSEMYKHLWVAHLERT</sequence>
<evidence type="ECO:0000313" key="2">
    <source>
        <dbReference type="Proteomes" id="UP000188354"/>
    </source>
</evidence>
<dbReference type="Gramene" id="OIW01512">
    <property type="protein sequence ID" value="OIW01512"/>
    <property type="gene ID" value="TanjilG_19438"/>
</dbReference>
<accession>A0A4P1R4F7</accession>
<dbReference type="AlphaFoldDB" id="A0A4P1R4F7"/>
<protein>
    <submittedName>
        <fullName evidence="1">Uncharacterized protein</fullName>
    </submittedName>
</protein>
<keyword evidence="2" id="KW-1185">Reference proteome</keyword>
<organism evidence="1 2">
    <name type="scientific">Lupinus angustifolius</name>
    <name type="common">Narrow-leaved blue lupine</name>
    <dbReference type="NCBI Taxonomy" id="3871"/>
    <lineage>
        <taxon>Eukaryota</taxon>
        <taxon>Viridiplantae</taxon>
        <taxon>Streptophyta</taxon>
        <taxon>Embryophyta</taxon>
        <taxon>Tracheophyta</taxon>
        <taxon>Spermatophyta</taxon>
        <taxon>Magnoliopsida</taxon>
        <taxon>eudicotyledons</taxon>
        <taxon>Gunneridae</taxon>
        <taxon>Pentapetalae</taxon>
        <taxon>rosids</taxon>
        <taxon>fabids</taxon>
        <taxon>Fabales</taxon>
        <taxon>Fabaceae</taxon>
        <taxon>Papilionoideae</taxon>
        <taxon>50 kb inversion clade</taxon>
        <taxon>genistoids sensu lato</taxon>
        <taxon>core genistoids</taxon>
        <taxon>Genisteae</taxon>
        <taxon>Lupinus</taxon>
    </lineage>
</organism>
<reference evidence="1 2" key="1">
    <citation type="journal article" date="2017" name="Plant Biotechnol. J.">
        <title>A comprehensive draft genome sequence for lupin (Lupinus angustifolius), an emerging health food: insights into plant-microbe interactions and legume evolution.</title>
        <authorList>
            <person name="Hane J.K."/>
            <person name="Ming Y."/>
            <person name="Kamphuis L.G."/>
            <person name="Nelson M.N."/>
            <person name="Garg G."/>
            <person name="Atkins C.A."/>
            <person name="Bayer P.E."/>
            <person name="Bravo A."/>
            <person name="Bringans S."/>
            <person name="Cannon S."/>
            <person name="Edwards D."/>
            <person name="Foley R."/>
            <person name="Gao L.L."/>
            <person name="Harrison M.J."/>
            <person name="Huang W."/>
            <person name="Hurgobin B."/>
            <person name="Li S."/>
            <person name="Liu C.W."/>
            <person name="McGrath A."/>
            <person name="Morahan G."/>
            <person name="Murray J."/>
            <person name="Weller J."/>
            <person name="Jian J."/>
            <person name="Singh K.B."/>
        </authorList>
    </citation>
    <scope>NUCLEOTIDE SEQUENCE [LARGE SCALE GENOMIC DNA]</scope>
    <source>
        <strain evidence="2">cv. Tanjil</strain>
        <tissue evidence="1">Whole plant</tissue>
    </source>
</reference>
<dbReference type="Proteomes" id="UP000188354">
    <property type="component" value="Chromosome LG11"/>
</dbReference>
<evidence type="ECO:0000313" key="1">
    <source>
        <dbReference type="EMBL" id="OIW01512.1"/>
    </source>
</evidence>
<name>A0A4P1R4F7_LUPAN</name>